<proteinExistence type="predicted"/>
<dbReference type="RefSeq" id="WP_377876099.1">
    <property type="nucleotide sequence ID" value="NZ_JBHMAY010000088.1"/>
</dbReference>
<sequence>MPVDPRVPPREELVLRYLLERRAAEDPDKVFAVFDGGPTWTRADLLREVRQTAAALAALGVRQFDNVVCWLPNGPDVVRFWFAINYLGAVFVPINTAYRGGLLAHVLDNSEAEIIVADAELLPRLAEIGPREGLRLAVQVGDGEPGLDGMSVVRAAELPNLDGEVSEPGVRIEPWHTQAILYTSGTTGPSKGVLTSYMQAWSAFGPVSMPIMTADDRFLINMPAFHAGGSTLLYAMLLNGGSVAVVERFSGERFWRQIRQTGATMVFLLGVMANFVNRLPPDPRDADNPLTKMFVVPLLDDIAAFSKRFGVDVYTIYNMTELSAPIVSGPNPAEKGTCGKARPGVEIRLVDEADREVPDGSVGEIVLRADAPWALSHGYFRMPEATAKAWRNGWFHTGDTARKDANGNYYFADRLKDSIRRRGENISSMEVEAEIMAHPSVREAAVVPVPSEISEDEVLAVIAPVPGARLDPVELIRFLEPRMAYYMVPRYLRFVSELPKTPTAKIQKAVLRESAVTADTWDREAAGIKLAR</sequence>
<dbReference type="PANTHER" id="PTHR43767:SF1">
    <property type="entry name" value="NONRIBOSOMAL PEPTIDE SYNTHASE PES1 (EUROFUNG)-RELATED"/>
    <property type="match status" value="1"/>
</dbReference>
<dbReference type="InterPro" id="IPR000873">
    <property type="entry name" value="AMP-dep_synth/lig_dom"/>
</dbReference>
<feature type="domain" description="AMP-dependent synthetase/ligase" evidence="1">
    <location>
        <begin position="19"/>
        <end position="379"/>
    </location>
</feature>
<dbReference type="SUPFAM" id="SSF56801">
    <property type="entry name" value="Acetyl-CoA synthetase-like"/>
    <property type="match status" value="1"/>
</dbReference>
<evidence type="ECO:0000259" key="1">
    <source>
        <dbReference type="Pfam" id="PF00501"/>
    </source>
</evidence>
<comment type="caution">
    <text evidence="3">The sequence shown here is derived from an EMBL/GenBank/DDBJ whole genome shotgun (WGS) entry which is preliminary data.</text>
</comment>
<feature type="domain" description="AMP-binding enzyme C-terminal" evidence="2">
    <location>
        <begin position="430"/>
        <end position="505"/>
    </location>
</feature>
<dbReference type="Pfam" id="PF00501">
    <property type="entry name" value="AMP-binding"/>
    <property type="match status" value="1"/>
</dbReference>
<gene>
    <name evidence="3" type="ORF">ACFORO_12125</name>
</gene>
<dbReference type="InterPro" id="IPR020845">
    <property type="entry name" value="AMP-binding_CS"/>
</dbReference>
<dbReference type="Pfam" id="PF13193">
    <property type="entry name" value="AMP-binding_C"/>
    <property type="match status" value="1"/>
</dbReference>
<organism evidence="3 4">
    <name type="scientific">Amycolatopsis halotolerans</name>
    <dbReference type="NCBI Taxonomy" id="330083"/>
    <lineage>
        <taxon>Bacteria</taxon>
        <taxon>Bacillati</taxon>
        <taxon>Actinomycetota</taxon>
        <taxon>Actinomycetes</taxon>
        <taxon>Pseudonocardiales</taxon>
        <taxon>Pseudonocardiaceae</taxon>
        <taxon>Amycolatopsis</taxon>
    </lineage>
</organism>
<dbReference type="InterPro" id="IPR042099">
    <property type="entry name" value="ANL_N_sf"/>
</dbReference>
<dbReference type="Proteomes" id="UP001595764">
    <property type="component" value="Unassembled WGS sequence"/>
</dbReference>
<accession>A0ABV7QFG4</accession>
<dbReference type="InterPro" id="IPR025110">
    <property type="entry name" value="AMP-bd_C"/>
</dbReference>
<protein>
    <submittedName>
        <fullName evidence="3">AMP-binding protein</fullName>
    </submittedName>
</protein>
<dbReference type="InterPro" id="IPR050237">
    <property type="entry name" value="ATP-dep_AMP-bd_enzyme"/>
</dbReference>
<dbReference type="Gene3D" id="3.40.50.12780">
    <property type="entry name" value="N-terminal domain of ligase-like"/>
    <property type="match status" value="1"/>
</dbReference>
<evidence type="ECO:0000313" key="3">
    <source>
        <dbReference type="EMBL" id="MFC3510914.1"/>
    </source>
</evidence>
<reference evidence="4" key="1">
    <citation type="journal article" date="2019" name="Int. J. Syst. Evol. Microbiol.">
        <title>The Global Catalogue of Microorganisms (GCM) 10K type strain sequencing project: providing services to taxonomists for standard genome sequencing and annotation.</title>
        <authorList>
            <consortium name="The Broad Institute Genomics Platform"/>
            <consortium name="The Broad Institute Genome Sequencing Center for Infectious Disease"/>
            <person name="Wu L."/>
            <person name="Ma J."/>
        </authorList>
    </citation>
    <scope>NUCLEOTIDE SEQUENCE [LARGE SCALE GENOMIC DNA]</scope>
    <source>
        <strain evidence="4">CGMCC 4.7682</strain>
    </source>
</reference>
<dbReference type="Gene3D" id="3.30.300.30">
    <property type="match status" value="1"/>
</dbReference>
<dbReference type="EMBL" id="JBHRWI010000015">
    <property type="protein sequence ID" value="MFC3510914.1"/>
    <property type="molecule type" value="Genomic_DNA"/>
</dbReference>
<dbReference type="PANTHER" id="PTHR43767">
    <property type="entry name" value="LONG-CHAIN-FATTY-ACID--COA LIGASE"/>
    <property type="match status" value="1"/>
</dbReference>
<evidence type="ECO:0000259" key="2">
    <source>
        <dbReference type="Pfam" id="PF13193"/>
    </source>
</evidence>
<dbReference type="InterPro" id="IPR045851">
    <property type="entry name" value="AMP-bd_C_sf"/>
</dbReference>
<dbReference type="PROSITE" id="PS00455">
    <property type="entry name" value="AMP_BINDING"/>
    <property type="match status" value="1"/>
</dbReference>
<evidence type="ECO:0000313" key="4">
    <source>
        <dbReference type="Proteomes" id="UP001595764"/>
    </source>
</evidence>
<name>A0ABV7QFG4_9PSEU</name>
<keyword evidence="4" id="KW-1185">Reference proteome</keyword>